<proteinExistence type="predicted"/>
<evidence type="ECO:0000313" key="1">
    <source>
        <dbReference type="EMBL" id="KAF4702808.1"/>
    </source>
</evidence>
<dbReference type="AlphaFoldDB" id="A0A7J6Q3A8"/>
<accession>A0A7J6Q3A8</accession>
<dbReference type="Proteomes" id="UP000574390">
    <property type="component" value="Unassembled WGS sequence"/>
</dbReference>
<organism evidence="1 2">
    <name type="scientific">Perkinsus olseni</name>
    <name type="common">Perkinsus atlanticus</name>
    <dbReference type="NCBI Taxonomy" id="32597"/>
    <lineage>
        <taxon>Eukaryota</taxon>
        <taxon>Sar</taxon>
        <taxon>Alveolata</taxon>
        <taxon>Perkinsozoa</taxon>
        <taxon>Perkinsea</taxon>
        <taxon>Perkinsida</taxon>
        <taxon>Perkinsidae</taxon>
        <taxon>Perkinsus</taxon>
    </lineage>
</organism>
<comment type="caution">
    <text evidence="1">The sequence shown here is derived from an EMBL/GenBank/DDBJ whole genome shotgun (WGS) entry which is preliminary data.</text>
</comment>
<feature type="non-terminal residue" evidence="1">
    <location>
        <position position="1"/>
    </location>
</feature>
<reference evidence="1 2" key="1">
    <citation type="submission" date="2020-04" db="EMBL/GenBank/DDBJ databases">
        <title>Perkinsus olseni comparative genomics.</title>
        <authorList>
            <person name="Bogema D.R."/>
        </authorList>
    </citation>
    <scope>NUCLEOTIDE SEQUENCE [LARGE SCALE GENOMIC DNA]</scope>
    <source>
        <strain evidence="1">ATCC PRA-205</strain>
    </source>
</reference>
<feature type="non-terminal residue" evidence="1">
    <location>
        <position position="180"/>
    </location>
</feature>
<protein>
    <submittedName>
        <fullName evidence="1">Uncharacterized protein</fullName>
    </submittedName>
</protein>
<sequence length="180" mass="19743">GALRKRDIVNYFRRWAPDADLQDIRTGGKSTTNSSLTLHSNEPAGSIIRCKGANRKGFAQAVVLLTLSVPKNTVDGVGSASMESHSGKAPMFSFQFHPEAVPYLWGDRANGALMKDRDSLKINHAFSEFVGELFGGQQHRFASNEQLVGKLIRNYDRKCNFASSLPLLAGLCSYDIPLGR</sequence>
<dbReference type="EMBL" id="JABANM010032509">
    <property type="protein sequence ID" value="KAF4702808.1"/>
    <property type="molecule type" value="Genomic_DNA"/>
</dbReference>
<evidence type="ECO:0000313" key="2">
    <source>
        <dbReference type="Proteomes" id="UP000574390"/>
    </source>
</evidence>
<gene>
    <name evidence="1" type="ORF">FOZ62_004192</name>
</gene>
<dbReference type="Gene3D" id="3.40.50.880">
    <property type="match status" value="1"/>
</dbReference>
<dbReference type="InterPro" id="IPR029062">
    <property type="entry name" value="Class_I_gatase-like"/>
</dbReference>
<name>A0A7J6Q3A8_PEROL</name>